<organism evidence="5 6">
    <name type="scientific">Ureibacillus thermosphaericus</name>
    <dbReference type="NCBI Taxonomy" id="51173"/>
    <lineage>
        <taxon>Bacteria</taxon>
        <taxon>Bacillati</taxon>
        <taxon>Bacillota</taxon>
        <taxon>Bacilli</taxon>
        <taxon>Bacillales</taxon>
        <taxon>Caryophanaceae</taxon>
        <taxon>Ureibacillus</taxon>
    </lineage>
</organism>
<evidence type="ECO:0000313" key="6">
    <source>
        <dbReference type="Proteomes" id="UP000557217"/>
    </source>
</evidence>
<sequence>MVKISELLSDPNFQHLQLIGGQAGIHKSFSGINVIESADLVPFCRPNELIVTTGIQMNNDERQLERLIKSSHAKKIAGFIINIGPYIPRVPNAIIQFANEKQLPLFQFEWKYRIADLLKMTFEFISKKQNMHYQQNNEKRILQQLLFDIDSPLEELKELLKQRGISKEESFCVITCLLDQPNNKYFQYRKLIDYEFQQYFKHFFCLEHNNQLIYVIFSYDEHAKKIPIESIFQNIYKKEYEELGTRQLTIGMGNKYHSIQQVKKSYNESLTVIHLTQLQQKSSFFKYKDIGAYRILLALYDDPVIKSFHQEMLGPLYVYDQMNGSDYVQFLKIFLEENGSVNRISKKLFLHRNTVNYKIRKLESLLDVDLNDNFTKTNLSIALMIEDVLNKT</sequence>
<feature type="domain" description="PucR C-terminal helix-turn-helix" evidence="3">
    <location>
        <begin position="328"/>
        <end position="384"/>
    </location>
</feature>
<protein>
    <submittedName>
        <fullName evidence="5">DNA-binding PucR family transcriptional regulator</fullName>
    </submittedName>
</protein>
<proteinExistence type="inferred from homology"/>
<dbReference type="Pfam" id="PF17853">
    <property type="entry name" value="GGDEF_2"/>
    <property type="match status" value="1"/>
</dbReference>
<keyword evidence="6" id="KW-1185">Reference proteome</keyword>
<comment type="caution">
    <text evidence="5">The sequence shown here is derived from an EMBL/GenBank/DDBJ whole genome shotgun (WGS) entry which is preliminary data.</text>
</comment>
<name>A0A840PVY9_URETH</name>
<comment type="similarity">
    <text evidence="1">Belongs to the CdaR family.</text>
</comment>
<dbReference type="EMBL" id="JACHGZ010000036">
    <property type="protein sequence ID" value="MBB5150050.1"/>
    <property type="molecule type" value="Genomic_DNA"/>
</dbReference>
<dbReference type="InterPro" id="IPR042070">
    <property type="entry name" value="PucR_C-HTH_sf"/>
</dbReference>
<dbReference type="Pfam" id="PF07905">
    <property type="entry name" value="PucR"/>
    <property type="match status" value="1"/>
</dbReference>
<reference evidence="5 6" key="1">
    <citation type="submission" date="2020-08" db="EMBL/GenBank/DDBJ databases">
        <title>Genomic Encyclopedia of Type Strains, Phase IV (KMG-IV): sequencing the most valuable type-strain genomes for metagenomic binning, comparative biology and taxonomic classification.</title>
        <authorList>
            <person name="Goeker M."/>
        </authorList>
    </citation>
    <scope>NUCLEOTIDE SEQUENCE [LARGE SCALE GENOMIC DNA]</scope>
    <source>
        <strain evidence="5 6">DSM 10633</strain>
    </source>
</reference>
<feature type="domain" description="CdaR GGDEF-like" evidence="4">
    <location>
        <begin position="154"/>
        <end position="274"/>
    </location>
</feature>
<gene>
    <name evidence="5" type="ORF">HNR36_002449</name>
</gene>
<dbReference type="InterPro" id="IPR025736">
    <property type="entry name" value="PucR_C-HTH_dom"/>
</dbReference>
<dbReference type="Gene3D" id="1.10.10.2840">
    <property type="entry name" value="PucR C-terminal helix-turn-helix domain"/>
    <property type="match status" value="1"/>
</dbReference>
<accession>A0A840PVY9</accession>
<dbReference type="PANTHER" id="PTHR33744">
    <property type="entry name" value="CARBOHYDRATE DIACID REGULATOR"/>
    <property type="match status" value="1"/>
</dbReference>
<evidence type="ECO:0000259" key="4">
    <source>
        <dbReference type="Pfam" id="PF17853"/>
    </source>
</evidence>
<dbReference type="Pfam" id="PF13556">
    <property type="entry name" value="HTH_30"/>
    <property type="match status" value="1"/>
</dbReference>
<evidence type="ECO:0000313" key="5">
    <source>
        <dbReference type="EMBL" id="MBB5150050.1"/>
    </source>
</evidence>
<dbReference type="InterPro" id="IPR051448">
    <property type="entry name" value="CdaR-like_regulators"/>
</dbReference>
<dbReference type="PANTHER" id="PTHR33744:SF1">
    <property type="entry name" value="DNA-BINDING TRANSCRIPTIONAL ACTIVATOR ADER"/>
    <property type="match status" value="1"/>
</dbReference>
<dbReference type="InterPro" id="IPR012914">
    <property type="entry name" value="PucR_dom"/>
</dbReference>
<evidence type="ECO:0000259" key="2">
    <source>
        <dbReference type="Pfam" id="PF07905"/>
    </source>
</evidence>
<evidence type="ECO:0000256" key="1">
    <source>
        <dbReference type="ARBA" id="ARBA00006754"/>
    </source>
</evidence>
<dbReference type="InterPro" id="IPR041522">
    <property type="entry name" value="CdaR_GGDEF"/>
</dbReference>
<evidence type="ECO:0000259" key="3">
    <source>
        <dbReference type="Pfam" id="PF13556"/>
    </source>
</evidence>
<dbReference type="GO" id="GO:0003677">
    <property type="term" value="F:DNA binding"/>
    <property type="evidence" value="ECO:0007669"/>
    <property type="project" value="UniProtKB-KW"/>
</dbReference>
<keyword evidence="5" id="KW-0238">DNA-binding</keyword>
<dbReference type="RefSeq" id="WP_016837620.1">
    <property type="nucleotide sequence ID" value="NZ_AP018335.1"/>
</dbReference>
<feature type="domain" description="Purine catabolism PurC-like" evidence="2">
    <location>
        <begin position="6"/>
        <end position="123"/>
    </location>
</feature>
<dbReference type="Proteomes" id="UP000557217">
    <property type="component" value="Unassembled WGS sequence"/>
</dbReference>
<dbReference type="AlphaFoldDB" id="A0A840PVY9"/>